<accession>A0A0C3A0D3</accession>
<dbReference type="RefSeq" id="WP_041159682.1">
    <property type="nucleotide sequence ID" value="NZ_JXQB01000001.1"/>
</dbReference>
<evidence type="ECO:0000313" key="2">
    <source>
        <dbReference type="EMBL" id="KIM13769.1"/>
    </source>
</evidence>
<dbReference type="InterPro" id="IPR041486">
    <property type="entry name" value="ThsA_STALD"/>
</dbReference>
<protein>
    <recommendedName>
        <fullName evidence="1">NAD(+) hydrolase ThsA Sir2/TIR-associating SLOG domain-containing protein</fullName>
    </recommendedName>
</protein>
<evidence type="ECO:0000313" key="3">
    <source>
        <dbReference type="Proteomes" id="UP000031975"/>
    </source>
</evidence>
<dbReference type="AlphaFoldDB" id="A0A0C3A0D3"/>
<dbReference type="Proteomes" id="UP000031975">
    <property type="component" value="Unassembled WGS sequence"/>
</dbReference>
<sequence>MNHETYKKAVYNADKTECLEKPIKRIFISGSADKYDGFKNENDAKLFLHTLAYKLAENNYHIVNGYGKGVGDFLLSGVTEYCLKNNKQISNYLTIMSFPQNKISKANIEKLYMKNREQMVEKCDTAVFVFGNKNNNIAEGMMQEYDLTKQKGLNLLPIKFTGGSAEKIFELEYPNTTEIVKKAFSLINDNSTDDVNKLVENILAAVNLLQV</sequence>
<organism evidence="2 3">
    <name type="scientific">Mycoplasma capricolum subsp. capricolum</name>
    <dbReference type="NCBI Taxonomy" id="40479"/>
    <lineage>
        <taxon>Bacteria</taxon>
        <taxon>Bacillati</taxon>
        <taxon>Mycoplasmatota</taxon>
        <taxon>Mollicutes</taxon>
        <taxon>Mycoplasmataceae</taxon>
        <taxon>Mycoplasma</taxon>
    </lineage>
</organism>
<proteinExistence type="predicted"/>
<feature type="domain" description="NAD(+) hydrolase ThsA Sir2/TIR-associating SLOG" evidence="1">
    <location>
        <begin position="24"/>
        <end position="204"/>
    </location>
</feature>
<gene>
    <name evidence="2" type="ORF">MCGM508_01595</name>
</gene>
<dbReference type="EMBL" id="JXQB01000001">
    <property type="protein sequence ID" value="KIM13769.1"/>
    <property type="molecule type" value="Genomic_DNA"/>
</dbReference>
<name>A0A0C3A0D3_MYCCA</name>
<evidence type="ECO:0000259" key="1">
    <source>
        <dbReference type="Pfam" id="PF18185"/>
    </source>
</evidence>
<dbReference type="Pfam" id="PF18185">
    <property type="entry name" value="STALD"/>
    <property type="match status" value="1"/>
</dbReference>
<reference evidence="2 3" key="1">
    <citation type="submission" date="2015-01" db="EMBL/GenBank/DDBJ databases">
        <title>Draft Genome Sequence of Mycoplasma capricolum subsp. capricolum str. GM508D.</title>
        <authorList>
            <person name="Calcutt M.J."/>
            <person name="Foecking M.F."/>
        </authorList>
    </citation>
    <scope>NUCLEOTIDE SEQUENCE [LARGE SCALE GENOMIC DNA]</scope>
    <source>
        <strain evidence="2 3">GM508D</strain>
    </source>
</reference>
<comment type="caution">
    <text evidence="2">The sequence shown here is derived from an EMBL/GenBank/DDBJ whole genome shotgun (WGS) entry which is preliminary data.</text>
</comment>